<keyword evidence="2" id="KW-0677">Repeat</keyword>
<evidence type="ECO:0000256" key="1">
    <source>
        <dbReference type="ARBA" id="ARBA00004218"/>
    </source>
</evidence>
<gene>
    <name evidence="6" type="ORF">GDO81_011315</name>
</gene>
<evidence type="ECO:0000256" key="5">
    <source>
        <dbReference type="ARBA" id="ARBA00045851"/>
    </source>
</evidence>
<evidence type="ECO:0000256" key="2">
    <source>
        <dbReference type="ARBA" id="ARBA00022737"/>
    </source>
</evidence>
<dbReference type="Pfam" id="PF02493">
    <property type="entry name" value="MORN"/>
    <property type="match status" value="6"/>
</dbReference>
<dbReference type="Gene3D" id="2.20.110.10">
    <property type="entry name" value="Histone H3 K4-specific methyltransferase SET7/9 N-terminal domain"/>
    <property type="match status" value="3"/>
</dbReference>
<keyword evidence="7" id="KW-1185">Reference proteome</keyword>
<evidence type="ECO:0000313" key="6">
    <source>
        <dbReference type="EMBL" id="KAG8570549.1"/>
    </source>
</evidence>
<comment type="caution">
    <text evidence="6">The sequence shown here is derived from an EMBL/GenBank/DDBJ whole genome shotgun (WGS) entry which is preliminary data.</text>
</comment>
<dbReference type="PANTHER" id="PTHR46511">
    <property type="entry name" value="MORN REPEAT-CONTAINING PROTEIN 3"/>
    <property type="match status" value="1"/>
</dbReference>
<evidence type="ECO:0000256" key="4">
    <source>
        <dbReference type="ARBA" id="ARBA00039854"/>
    </source>
</evidence>
<dbReference type="EMBL" id="WNYA01000005">
    <property type="protein sequence ID" value="KAG8570549.1"/>
    <property type="molecule type" value="Genomic_DNA"/>
</dbReference>
<reference evidence="6" key="1">
    <citation type="thesis" date="2020" institute="ProQuest LLC" country="789 East Eisenhower Parkway, Ann Arbor, MI, USA">
        <title>Comparative Genomics and Chromosome Evolution.</title>
        <authorList>
            <person name="Mudd A.B."/>
        </authorList>
    </citation>
    <scope>NUCLEOTIDE SEQUENCE</scope>
    <source>
        <strain evidence="6">237g6f4</strain>
        <tissue evidence="6">Blood</tissue>
    </source>
</reference>
<dbReference type="GO" id="GO:0001669">
    <property type="term" value="C:acrosomal vesicle"/>
    <property type="evidence" value="ECO:0007669"/>
    <property type="project" value="UniProtKB-SubCell"/>
</dbReference>
<dbReference type="Proteomes" id="UP000824782">
    <property type="component" value="Unassembled WGS sequence"/>
</dbReference>
<protein>
    <recommendedName>
        <fullName evidence="4">MORN repeat-containing protein 3</fullName>
    </recommendedName>
</protein>
<dbReference type="AlphaFoldDB" id="A0AAV7BDD8"/>
<dbReference type="PANTHER" id="PTHR46511:SF1">
    <property type="entry name" value="MORN REPEAT-CONTAINING PROTEIN 3"/>
    <property type="match status" value="1"/>
</dbReference>
<proteinExistence type="predicted"/>
<sequence length="237" mass="27474">MSLLKANRGPEPLWRDWDRKAQKSGLRCTVYSVNGDEYTGEWMNNLMHGKGKYIYKNDNAIYQGDWIRGKRDGYGTYDVKDADTGEYIRVYAGEWMNDKKHGNGTYYYIKDECYEGGWESGKRSGWGKMTYANGDMYEGEWRDDKHCGQGILFLANKNCYEGSFEDGMKHGPGKFYYMDTDRVYDGFWIKDVPKCGTLEDIGYEAMGTRKCPIPKVEMADPKRVLEEAQRKILQKGE</sequence>
<dbReference type="InterPro" id="IPR052472">
    <property type="entry name" value="MORN3"/>
</dbReference>
<evidence type="ECO:0000313" key="7">
    <source>
        <dbReference type="Proteomes" id="UP000824782"/>
    </source>
</evidence>
<organism evidence="6 7">
    <name type="scientific">Engystomops pustulosus</name>
    <name type="common">Tungara frog</name>
    <name type="synonym">Physalaemus pustulosus</name>
    <dbReference type="NCBI Taxonomy" id="76066"/>
    <lineage>
        <taxon>Eukaryota</taxon>
        <taxon>Metazoa</taxon>
        <taxon>Chordata</taxon>
        <taxon>Craniata</taxon>
        <taxon>Vertebrata</taxon>
        <taxon>Euteleostomi</taxon>
        <taxon>Amphibia</taxon>
        <taxon>Batrachia</taxon>
        <taxon>Anura</taxon>
        <taxon>Neobatrachia</taxon>
        <taxon>Hyloidea</taxon>
        <taxon>Leptodactylidae</taxon>
        <taxon>Leiuperinae</taxon>
        <taxon>Engystomops</taxon>
    </lineage>
</organism>
<evidence type="ECO:0000256" key="3">
    <source>
        <dbReference type="ARBA" id="ARBA00023329"/>
    </source>
</evidence>
<comment type="function">
    <text evidence="5">Assembles a suppression complex (suppresome) by tethering SIRT1 and MDM2 to regulate composite modifications of p53/TP53. Confers both deacetylation-mediated functional inactivation, by SIRT1, and ubiquitination-dependent degradation, by MDM2, of p53/TP53, promoting a proliferative and cell survival behaviors. May play a role in the regulation of spermatogenesis.</text>
</comment>
<dbReference type="SMART" id="SM00698">
    <property type="entry name" value="MORN"/>
    <property type="match status" value="6"/>
</dbReference>
<dbReference type="SUPFAM" id="SSF82185">
    <property type="entry name" value="Histone H3 K4-specific methyltransferase SET7/9 N-terminal domain"/>
    <property type="match status" value="2"/>
</dbReference>
<dbReference type="InterPro" id="IPR003409">
    <property type="entry name" value="MORN"/>
</dbReference>
<keyword evidence="3" id="KW-0968">Cytoplasmic vesicle</keyword>
<name>A0AAV7BDD8_ENGPU</name>
<comment type="subcellular location">
    <subcellularLocation>
        <location evidence="1">Cytoplasmic vesicle</location>
        <location evidence="1">Secretory vesicle</location>
        <location evidence="1">Acrosome</location>
    </subcellularLocation>
</comment>
<accession>A0AAV7BDD8</accession>